<gene>
    <name evidence="6" type="ORF">BC008_10060</name>
    <name evidence="7" type="ORF">BC008_35015</name>
</gene>
<dbReference type="PANTHER" id="PTHR43308">
    <property type="entry name" value="OUTER MEMBRANE PROTEIN ALPHA-RELATED"/>
    <property type="match status" value="1"/>
</dbReference>
<evidence type="ECO:0000313" key="6">
    <source>
        <dbReference type="EMBL" id="KST62505.1"/>
    </source>
</evidence>
<dbReference type="OrthoDB" id="474791at2"/>
<evidence type="ECO:0000313" key="7">
    <source>
        <dbReference type="EMBL" id="KST69125.1"/>
    </source>
</evidence>
<keyword evidence="3" id="KW-0175">Coiled coil</keyword>
<dbReference type="InterPro" id="IPR001119">
    <property type="entry name" value="SLH_dom"/>
</dbReference>
<proteinExistence type="inferred from homology"/>
<feature type="region of interest" description="Disordered" evidence="4">
    <location>
        <begin position="29"/>
        <end position="72"/>
    </location>
</feature>
<protein>
    <submittedName>
        <fullName evidence="6">S-layer protein</fullName>
    </submittedName>
</protein>
<dbReference type="InterPro" id="IPR047684">
    <property type="entry name" value="Por_som-like"/>
</dbReference>
<dbReference type="PANTHER" id="PTHR43308:SF1">
    <property type="entry name" value="OUTER MEMBRANE PROTEIN ALPHA"/>
    <property type="match status" value="1"/>
</dbReference>
<reference evidence="6 8" key="1">
    <citation type="journal article" date="2015" name="Genome Announc.">
        <title>Draft Genome of the Euendolithic (true boring) Cyanobacterium Mastigocoleus testarum strain BC008.</title>
        <authorList>
            <person name="Guida B.S."/>
            <person name="Garcia-Pichel F."/>
        </authorList>
    </citation>
    <scope>NUCLEOTIDE SEQUENCE [LARGE SCALE GENOMIC DNA]</scope>
    <source>
        <strain evidence="6 8">BC008</strain>
    </source>
</reference>
<dbReference type="Proteomes" id="UP000053372">
    <property type="component" value="Unassembled WGS sequence"/>
</dbReference>
<dbReference type="PROSITE" id="PS51272">
    <property type="entry name" value="SLH"/>
    <property type="match status" value="1"/>
</dbReference>
<dbReference type="InterPro" id="IPR051465">
    <property type="entry name" value="Cell_Envelope_Struct_Comp"/>
</dbReference>
<evidence type="ECO:0000259" key="5">
    <source>
        <dbReference type="PROSITE" id="PS51272"/>
    </source>
</evidence>
<dbReference type="EMBL" id="LMTZ01000035">
    <property type="protein sequence ID" value="KST69125.1"/>
    <property type="molecule type" value="Genomic_DNA"/>
</dbReference>
<comment type="similarity">
    <text evidence="1 2">Belongs to the OprB family.</text>
</comment>
<evidence type="ECO:0000313" key="8">
    <source>
        <dbReference type="Proteomes" id="UP000053372"/>
    </source>
</evidence>
<dbReference type="Gene3D" id="2.40.160.180">
    <property type="entry name" value="Carbohydrate-selective porin OprB"/>
    <property type="match status" value="1"/>
</dbReference>
<accession>A0A0V7ZD83</accession>
<evidence type="ECO:0000256" key="1">
    <source>
        <dbReference type="ARBA" id="ARBA00008769"/>
    </source>
</evidence>
<name>A0A0V7ZD83_9CYAN</name>
<keyword evidence="8" id="KW-1185">Reference proteome</keyword>
<dbReference type="EMBL" id="LMTZ01000154">
    <property type="protein sequence ID" value="KST62505.1"/>
    <property type="molecule type" value="Genomic_DNA"/>
</dbReference>
<dbReference type="GO" id="GO:0015288">
    <property type="term" value="F:porin activity"/>
    <property type="evidence" value="ECO:0007669"/>
    <property type="project" value="InterPro"/>
</dbReference>
<sequence>MSNIGLLIASVLTTGIPSAKELPYSPQVEASFEEVSEQQNQQLEHKEVKQEQKKPEIQSSQIAPPETLEPDMSGSNITLKIEEEENLPQIITPEQNLLHSTPPVSGVQELRQRTNGDEFSVSNSFSSRKVEIQEKIPEISDFERVSEVKSQDLRAKNEHSVLKTENPKFLISKLTSVSQLDDVQPDDWAFGALKSLIERYGCISGYKDRAYAGNRAINRYEFAADLANCTEKINQLIADNTNEAVTEKDLRLLQRLKTDFQRELQQLKKRIEYFEERVTRSEENNFSPTTKLFGQAILSLQGNNNPEVDLFPRDGETERQAKSSLSFNNSVQLTLATSFTGKDLLLTGLSTGNLGSSAPLVFNNMGRLGYESDTDNDVVLNELSYRFAVSENLGFVIGTAGVNSISTFRGINPLEGSGEGAISLFGQRNPILTIGNGRSGVGFDWQISDRVSLQAIYNTEVASFPGANSGGLFNGRYSAGAQLSLAPTNNLNIGIHYLYSHSPDALLGTGIGDAQLISPFAPVTEFDTQAVGATVAWRISPNLEVGGWGGWTYSDPQNISGNVQTTNWAIFAALPNLGKSGNLAGAIVGQPPKITSSSLPDGFNFPNFSDGGTVGGRKDTSLHLELFYRAQVNQNLSLTPGFFVVFNPDHNKSNDPLVVGALRATYQF</sequence>
<organism evidence="6 8">
    <name type="scientific">Mastigocoleus testarum BC008</name>
    <dbReference type="NCBI Taxonomy" id="371196"/>
    <lineage>
        <taxon>Bacteria</taxon>
        <taxon>Bacillati</taxon>
        <taxon>Cyanobacteriota</taxon>
        <taxon>Cyanophyceae</taxon>
        <taxon>Nostocales</taxon>
        <taxon>Hapalosiphonaceae</taxon>
        <taxon>Mastigocoleus</taxon>
    </lineage>
</organism>
<dbReference type="RefSeq" id="WP_027840914.1">
    <property type="nucleotide sequence ID" value="NZ_LMTZ01000035.1"/>
</dbReference>
<dbReference type="Pfam" id="PF04966">
    <property type="entry name" value="OprB"/>
    <property type="match status" value="1"/>
</dbReference>
<dbReference type="GO" id="GO:0016020">
    <property type="term" value="C:membrane"/>
    <property type="evidence" value="ECO:0007669"/>
    <property type="project" value="InterPro"/>
</dbReference>
<dbReference type="InterPro" id="IPR038673">
    <property type="entry name" value="OprB_sf"/>
</dbReference>
<dbReference type="NCBIfam" id="NF033921">
    <property type="entry name" value="por_somb"/>
    <property type="match status" value="1"/>
</dbReference>
<dbReference type="AlphaFoldDB" id="A0A0V7ZD83"/>
<evidence type="ECO:0000256" key="2">
    <source>
        <dbReference type="RuleBase" id="RU363072"/>
    </source>
</evidence>
<feature type="domain" description="SLH" evidence="5">
    <location>
        <begin position="176"/>
        <end position="240"/>
    </location>
</feature>
<comment type="caution">
    <text evidence="6">The sequence shown here is derived from an EMBL/GenBank/DDBJ whole genome shotgun (WGS) entry which is preliminary data.</text>
</comment>
<evidence type="ECO:0000256" key="4">
    <source>
        <dbReference type="SAM" id="MobiDB-lite"/>
    </source>
</evidence>
<feature type="coiled-coil region" evidence="3">
    <location>
        <begin position="250"/>
        <end position="284"/>
    </location>
</feature>
<evidence type="ECO:0000256" key="3">
    <source>
        <dbReference type="SAM" id="Coils"/>
    </source>
</evidence>
<dbReference type="InterPro" id="IPR007049">
    <property type="entry name" value="Carb-sel_porin_OprB"/>
</dbReference>
<dbReference type="GO" id="GO:0008643">
    <property type="term" value="P:carbohydrate transport"/>
    <property type="evidence" value="ECO:0007669"/>
    <property type="project" value="InterPro"/>
</dbReference>
<feature type="compositionally biased region" description="Basic and acidic residues" evidence="4">
    <location>
        <begin position="43"/>
        <end position="56"/>
    </location>
</feature>